<evidence type="ECO:0000313" key="2">
    <source>
        <dbReference type="Proteomes" id="UP000305238"/>
    </source>
</evidence>
<accession>A0A5S4GLB0</accession>
<evidence type="ECO:0000313" key="1">
    <source>
        <dbReference type="EMBL" id="TMR33748.1"/>
    </source>
</evidence>
<dbReference type="EMBL" id="VCKZ01000224">
    <property type="protein sequence ID" value="TMR33748.1"/>
    <property type="molecule type" value="Genomic_DNA"/>
</dbReference>
<name>A0A5S4GLB0_9ACTN</name>
<dbReference type="Proteomes" id="UP000305238">
    <property type="component" value="Unassembled WGS sequence"/>
</dbReference>
<sequence length="156" mass="16855">MSTDPAPLVTGITAVLIGVTDFRPHLDLLCGELGFEVAAEGVVRAADAARLWGAEAGRRDVEAMMLTAAGASTGRIHLLKVDDPVAVVPLTGISFRYMGGWGLEGQGAGAACCYTCSFMTARRDRRAAHRDEGRHRPWRCRWSRGSGSRWRSRAGR</sequence>
<comment type="caution">
    <text evidence="1">The sequence shown here is derived from an EMBL/GenBank/DDBJ whole genome shotgun (WGS) entry which is preliminary data.</text>
</comment>
<organism evidence="1 2">
    <name type="scientific">Actinomadura geliboluensis</name>
    <dbReference type="NCBI Taxonomy" id="882440"/>
    <lineage>
        <taxon>Bacteria</taxon>
        <taxon>Bacillati</taxon>
        <taxon>Actinomycetota</taxon>
        <taxon>Actinomycetes</taxon>
        <taxon>Streptosporangiales</taxon>
        <taxon>Thermomonosporaceae</taxon>
        <taxon>Actinomadura</taxon>
    </lineage>
</organism>
<dbReference type="RefSeq" id="WP_138639244.1">
    <property type="nucleotide sequence ID" value="NZ_VCKZ01000224.1"/>
</dbReference>
<proteinExistence type="predicted"/>
<keyword evidence="2" id="KW-1185">Reference proteome</keyword>
<dbReference type="AlphaFoldDB" id="A0A5S4GLB0"/>
<gene>
    <name evidence="1" type="ORF">ETD96_26700</name>
</gene>
<reference evidence="1 2" key="1">
    <citation type="submission" date="2019-05" db="EMBL/GenBank/DDBJ databases">
        <title>Draft genome sequence of Actinomadura geliboluensis A8036.</title>
        <authorList>
            <person name="Saricaoglu S."/>
            <person name="Isik K."/>
        </authorList>
    </citation>
    <scope>NUCLEOTIDE SEQUENCE [LARGE SCALE GENOMIC DNA]</scope>
    <source>
        <strain evidence="1 2">A8036</strain>
    </source>
</reference>
<protein>
    <submittedName>
        <fullName evidence="1">Uncharacterized protein</fullName>
    </submittedName>
</protein>